<dbReference type="PANTHER" id="PTHR24422:SF10">
    <property type="entry name" value="CHEMOTAXIS PROTEIN METHYLTRANSFERASE 2"/>
    <property type="match status" value="1"/>
</dbReference>
<dbReference type="InterPro" id="IPR029016">
    <property type="entry name" value="GAF-like_dom_sf"/>
</dbReference>
<dbReference type="SMART" id="SM00065">
    <property type="entry name" value="GAF"/>
    <property type="match status" value="1"/>
</dbReference>
<comment type="caution">
    <text evidence="4">The sequence shown here is derived from an EMBL/GenBank/DDBJ whole genome shotgun (WGS) entry which is preliminary data.</text>
</comment>
<dbReference type="InterPro" id="IPR003018">
    <property type="entry name" value="GAF"/>
</dbReference>
<keyword evidence="5" id="KW-1185">Reference proteome</keyword>
<dbReference type="EMBL" id="JAEQBW010000005">
    <property type="protein sequence ID" value="MBK6265988.1"/>
    <property type="molecule type" value="Genomic_DNA"/>
</dbReference>
<gene>
    <name evidence="4" type="ORF">JKA74_13175</name>
</gene>
<reference evidence="4" key="1">
    <citation type="submission" date="2021-01" db="EMBL/GenBank/DDBJ databases">
        <title>Marivirga aurantiaca sp. nov., isolated from intertidal surface sediments.</title>
        <authorList>
            <person name="Zhang M."/>
        </authorList>
    </citation>
    <scope>NUCLEOTIDE SEQUENCE</scope>
    <source>
        <strain evidence="4">S37H4</strain>
    </source>
</reference>
<dbReference type="InterPro" id="IPR050903">
    <property type="entry name" value="Bact_Chemotaxis_MeTrfase"/>
</dbReference>
<evidence type="ECO:0000259" key="3">
    <source>
        <dbReference type="SMART" id="SM00065"/>
    </source>
</evidence>
<dbReference type="AlphaFoldDB" id="A0A934WZB7"/>
<proteinExistence type="predicted"/>
<dbReference type="InterPro" id="IPR000014">
    <property type="entry name" value="PAS"/>
</dbReference>
<dbReference type="SUPFAM" id="SSF55785">
    <property type="entry name" value="PYP-like sensor domain (PAS domain)"/>
    <property type="match status" value="1"/>
</dbReference>
<evidence type="ECO:0000256" key="2">
    <source>
        <dbReference type="SAM" id="Phobius"/>
    </source>
</evidence>
<dbReference type="Gene3D" id="3.30.450.20">
    <property type="entry name" value="PAS domain"/>
    <property type="match status" value="1"/>
</dbReference>
<dbReference type="SUPFAM" id="SSF55781">
    <property type="entry name" value="GAF domain-like"/>
    <property type="match status" value="1"/>
</dbReference>
<dbReference type="Pfam" id="PF08447">
    <property type="entry name" value="PAS_3"/>
    <property type="match status" value="1"/>
</dbReference>
<sequence length="742" mass="84932">MKKINFKSIKSRLVIAFTSLILLLIIVVGITLSQVGNVIVIGVKLLDNRQPSRMHVEAMRSGVRKTNVLLQTYLLSGDTKYKQDINDIWENQILPVQDTIDHLKNKWEDTENLILFEKANRLAERIRNNQQEVIEEASFEQTSAKIDITDFPDFRPDSLMDPDALQNWITEEISSQQSSSPDNGALFIDKLNAISTEYDEINQQLYNNLRDETKLLGRTAFAAIDNFIIVEAIVFVLYFIICILLFKYILNKIVRSIGTLKAEMSTLSEGNIPEEKKSTNDELDVVLEELHGLSMNLKNVKLFALEVGKGSFDNDISVFNNEGEIGRSLAEMRDSLKNVSEEAVIRNWSNKGFAEFGDILRKYSNDLATLSEHVVTYMVKYLQANQGSLFIVDKSDDGETLLKLSATYAYDRKKFINKNIEPGQGLVGQVYLEKESIYLKDIPENYVTITSGLGKATPTSLLIVPLKVNDEIFGVIELGSFQELKEHERNFIEKISENIASSIQAVKINEQTRALLDESQQMTEQMRSQEEEMRQNMEELQATQEEMERKQKENKEHVDAIEKSGMAFIEFAPSGEIIHADNIFLDLFGYKLNEIQGRHHRIFVDQKYAQSEAYESFWQDLKKGKSKEGVFERYTKNGNKIFIKGAYVDVKDINGEINRIFKFAIDVTDIYTQYDQLLKEKEQILSSMGQITEKVSSSDSSAQLAEIKSYTKELKENLYKQLRQNEEKLKKSLAEQKKKLGL</sequence>
<protein>
    <submittedName>
        <fullName evidence="4">GAF domain-containing protein</fullName>
    </submittedName>
</protein>
<dbReference type="InterPro" id="IPR035965">
    <property type="entry name" value="PAS-like_dom_sf"/>
</dbReference>
<dbReference type="InterPro" id="IPR013655">
    <property type="entry name" value="PAS_fold_3"/>
</dbReference>
<keyword evidence="2" id="KW-0812">Transmembrane</keyword>
<name>A0A934WZB7_9BACT</name>
<dbReference type="RefSeq" id="WP_201431660.1">
    <property type="nucleotide sequence ID" value="NZ_JAEQBW010000005.1"/>
</dbReference>
<keyword evidence="2" id="KW-0472">Membrane</keyword>
<feature type="coiled-coil region" evidence="1">
    <location>
        <begin position="712"/>
        <end position="739"/>
    </location>
</feature>
<feature type="domain" description="GAF" evidence="3">
    <location>
        <begin position="366"/>
        <end position="513"/>
    </location>
</feature>
<organism evidence="4 5">
    <name type="scientific">Marivirga aurantiaca</name>
    <dbReference type="NCBI Taxonomy" id="2802615"/>
    <lineage>
        <taxon>Bacteria</taxon>
        <taxon>Pseudomonadati</taxon>
        <taxon>Bacteroidota</taxon>
        <taxon>Cytophagia</taxon>
        <taxon>Cytophagales</taxon>
        <taxon>Marivirgaceae</taxon>
        <taxon>Marivirga</taxon>
    </lineage>
</organism>
<dbReference type="PANTHER" id="PTHR24422">
    <property type="entry name" value="CHEMOTAXIS PROTEIN METHYLTRANSFERASE"/>
    <property type="match status" value="1"/>
</dbReference>
<evidence type="ECO:0000256" key="1">
    <source>
        <dbReference type="SAM" id="Coils"/>
    </source>
</evidence>
<keyword evidence="2" id="KW-1133">Transmembrane helix</keyword>
<feature type="coiled-coil region" evidence="1">
    <location>
        <begin position="512"/>
        <end position="560"/>
    </location>
</feature>
<dbReference type="CDD" id="cd00130">
    <property type="entry name" value="PAS"/>
    <property type="match status" value="1"/>
</dbReference>
<dbReference type="Pfam" id="PF13185">
    <property type="entry name" value="GAF_2"/>
    <property type="match status" value="1"/>
</dbReference>
<evidence type="ECO:0000313" key="4">
    <source>
        <dbReference type="EMBL" id="MBK6265988.1"/>
    </source>
</evidence>
<evidence type="ECO:0000313" key="5">
    <source>
        <dbReference type="Proteomes" id="UP000611723"/>
    </source>
</evidence>
<dbReference type="Proteomes" id="UP000611723">
    <property type="component" value="Unassembled WGS sequence"/>
</dbReference>
<dbReference type="Gene3D" id="3.30.450.40">
    <property type="match status" value="1"/>
</dbReference>
<keyword evidence="1" id="KW-0175">Coiled coil</keyword>
<dbReference type="NCBIfam" id="TIGR00229">
    <property type="entry name" value="sensory_box"/>
    <property type="match status" value="1"/>
</dbReference>
<feature type="transmembrane region" description="Helical" evidence="2">
    <location>
        <begin position="227"/>
        <end position="250"/>
    </location>
</feature>
<accession>A0A934WZB7</accession>